<keyword evidence="2" id="KW-1185">Reference proteome</keyword>
<gene>
    <name evidence="1" type="ORF">Ga0123461_0831</name>
</gene>
<dbReference type="AlphaFoldDB" id="A0A2K8L0B5"/>
<organism evidence="1 2">
    <name type="scientific">Mariprofundus aestuarium</name>
    <dbReference type="NCBI Taxonomy" id="1921086"/>
    <lineage>
        <taxon>Bacteria</taxon>
        <taxon>Pseudomonadati</taxon>
        <taxon>Pseudomonadota</taxon>
        <taxon>Candidatius Mariprofundia</taxon>
        <taxon>Mariprofundales</taxon>
        <taxon>Mariprofundaceae</taxon>
        <taxon>Mariprofundus</taxon>
    </lineage>
</organism>
<evidence type="ECO:0000313" key="2">
    <source>
        <dbReference type="Proteomes" id="UP000231701"/>
    </source>
</evidence>
<sequence length="56" mass="6272">MKTSSLIFILHKQGRSDEPENKKSGGGSSVVTDYVVDAMHSRSSRHGINERGFHYH</sequence>
<proteinExistence type="predicted"/>
<dbReference type="KEGG" id="maes:Ga0123461_0831"/>
<reference evidence="1 2" key="1">
    <citation type="submission" date="2016-12" db="EMBL/GenBank/DDBJ databases">
        <title>Isolation and genomic insights into novel planktonic Zetaproteobacteria from stratified waters of the Chesapeake Bay.</title>
        <authorList>
            <person name="McAllister S.M."/>
            <person name="Kato S."/>
            <person name="Chan C.S."/>
            <person name="Chiu B.K."/>
            <person name="Field E.K."/>
        </authorList>
    </citation>
    <scope>NUCLEOTIDE SEQUENCE [LARGE SCALE GENOMIC DNA]</scope>
    <source>
        <strain evidence="1 2">CP-5</strain>
    </source>
</reference>
<protein>
    <submittedName>
        <fullName evidence="1">Uncharacterized protein</fullName>
    </submittedName>
</protein>
<name>A0A2K8L0B5_MARES</name>
<evidence type="ECO:0000313" key="1">
    <source>
        <dbReference type="EMBL" id="ATX79251.1"/>
    </source>
</evidence>
<accession>A0A2K8L0B5</accession>
<dbReference type="Proteomes" id="UP000231701">
    <property type="component" value="Chromosome"/>
</dbReference>
<dbReference type="EMBL" id="CP018799">
    <property type="protein sequence ID" value="ATX79251.1"/>
    <property type="molecule type" value="Genomic_DNA"/>
</dbReference>